<dbReference type="AlphaFoldDB" id="A0A7W7Y4H2"/>
<keyword evidence="5 7" id="KW-0560">Oxidoreductase</keyword>
<dbReference type="GO" id="GO:0016151">
    <property type="term" value="F:nickel cation binding"/>
    <property type="evidence" value="ECO:0007669"/>
    <property type="project" value="InterPro"/>
</dbReference>
<dbReference type="PROSITE" id="PS00508">
    <property type="entry name" value="NI_HGENASE_L_2"/>
    <property type="match status" value="1"/>
</dbReference>
<feature type="binding site" evidence="6">
    <location>
        <position position="399"/>
    </location>
    <ligand>
        <name>Mg(2+)</name>
        <dbReference type="ChEBI" id="CHEBI:18420"/>
    </ligand>
</feature>
<dbReference type="GO" id="GO:0047985">
    <property type="term" value="F:hydrogen dehydrogenase activity"/>
    <property type="evidence" value="ECO:0007669"/>
    <property type="project" value="UniProtKB-EC"/>
</dbReference>
<comment type="cofactor">
    <cofactor evidence="1 6">
        <name>Ni(2+)</name>
        <dbReference type="ChEBI" id="CHEBI:49786"/>
    </cofactor>
</comment>
<sequence length="476" mass="53258">MSQTIHIEPVTRIEGHAKITIALDNDGHVADTRFQVTEFRGFERFCIGRNFWEMPGITARICGICPVSHLMASSKAGDMILGVRTPRAAIALRKLMNYAQLVQSHALSFFLLSGPDLVLGMDANPEQRNMAGLIAKHPDLARAGIRLRAFGQQVIRTLGDRSIHPAWAVPGGVRQSLSTEQREDIRKQLPEMFETVERGLDLIKDVQERMGSEKSIYGDFPSLYMGLVGPDGSLEHYDGHLRIMDADGRILEDDVGPLDAMSLITEGEKPWTYLKFPYYQPLGPEAGMYRVGPLARLNICDFAGTPRADRELREFRHYGGHGRPVSGSFYYHHARLIEIMHALERIDELLQGAEIARQRTRSRADVNCNLGIGISEAPRGTLFHRYEVDDNGVLVDVNMIIATGQNNAAMNRCIGQIATHYLRDDRLDEGLLNRVEHGIRMYDPCLSCSTHEAGRMPLQISLYAADGRKLDEISRG</sequence>
<keyword evidence="6" id="KW-0408">Iron</keyword>
<proteinExistence type="inferred from homology"/>
<dbReference type="EMBL" id="JACHID010000005">
    <property type="protein sequence ID" value="MBB5021657.1"/>
    <property type="molecule type" value="Genomic_DNA"/>
</dbReference>
<comment type="caution">
    <text evidence="7">The sequence shown here is derived from an EMBL/GenBank/DDBJ whole genome shotgun (WGS) entry which is preliminary data.</text>
</comment>
<protein>
    <submittedName>
        <fullName evidence="7">NAD-reducing hydrogenase large subunit</fullName>
        <ecNumber evidence="7">1.12.1.2</ecNumber>
    </submittedName>
</protein>
<organism evidence="7 8">
    <name type="scientific">Desulfurispira natronophila</name>
    <dbReference type="NCBI Taxonomy" id="682562"/>
    <lineage>
        <taxon>Bacteria</taxon>
        <taxon>Pseudomonadati</taxon>
        <taxon>Chrysiogenota</taxon>
        <taxon>Chrysiogenia</taxon>
        <taxon>Chrysiogenales</taxon>
        <taxon>Chrysiogenaceae</taxon>
        <taxon>Desulfurispira</taxon>
    </lineage>
</organism>
<evidence type="ECO:0000256" key="5">
    <source>
        <dbReference type="ARBA" id="ARBA00023002"/>
    </source>
</evidence>
<keyword evidence="6" id="KW-0460">Magnesium</keyword>
<keyword evidence="4 6" id="KW-0479">Metal-binding</keyword>
<dbReference type="InterPro" id="IPR018194">
    <property type="entry name" value="Ni-dep_hyd_lsu_Ni_BS"/>
</dbReference>
<feature type="binding site" evidence="6">
    <location>
        <position position="62"/>
    </location>
    <ligand>
        <name>Mg(2+)</name>
        <dbReference type="ChEBI" id="CHEBI:18420"/>
    </ligand>
</feature>
<reference evidence="7 8" key="1">
    <citation type="submission" date="2020-08" db="EMBL/GenBank/DDBJ databases">
        <title>Genomic Encyclopedia of Type Strains, Phase IV (KMG-IV): sequencing the most valuable type-strain genomes for metagenomic binning, comparative biology and taxonomic classification.</title>
        <authorList>
            <person name="Goeker M."/>
        </authorList>
    </citation>
    <scope>NUCLEOTIDE SEQUENCE [LARGE SCALE GENOMIC DNA]</scope>
    <source>
        <strain evidence="7 8">DSM 22071</strain>
    </source>
</reference>
<keyword evidence="8" id="KW-1185">Reference proteome</keyword>
<evidence type="ECO:0000256" key="3">
    <source>
        <dbReference type="ARBA" id="ARBA00022596"/>
    </source>
</evidence>
<feature type="binding site" evidence="6">
    <location>
        <position position="43"/>
    </location>
    <ligand>
        <name>Mg(2+)</name>
        <dbReference type="ChEBI" id="CHEBI:18420"/>
    </ligand>
</feature>
<evidence type="ECO:0000256" key="4">
    <source>
        <dbReference type="ARBA" id="ARBA00022723"/>
    </source>
</evidence>
<comment type="cofactor">
    <cofactor evidence="6">
        <name>Fe cation</name>
        <dbReference type="ChEBI" id="CHEBI:24875"/>
    </cofactor>
</comment>
<feature type="binding site" evidence="6">
    <location>
        <position position="451"/>
    </location>
    <ligand>
        <name>Mg(2+)</name>
        <dbReference type="ChEBI" id="CHEBI:18420"/>
    </ligand>
</feature>
<dbReference type="Proteomes" id="UP000528322">
    <property type="component" value="Unassembled WGS sequence"/>
</dbReference>
<gene>
    <name evidence="7" type="ORF">HNR37_000970</name>
</gene>
<dbReference type="Pfam" id="PF00374">
    <property type="entry name" value="NiFeSe_Hases"/>
    <property type="match status" value="2"/>
</dbReference>
<dbReference type="SUPFAM" id="SSF56762">
    <property type="entry name" value="HydB/Nqo4-like"/>
    <property type="match status" value="1"/>
</dbReference>
<evidence type="ECO:0000256" key="6">
    <source>
        <dbReference type="PIRSR" id="PIRSR601501-1"/>
    </source>
</evidence>
<name>A0A7W7Y4H2_9BACT</name>
<comment type="similarity">
    <text evidence="2">Belongs to the [NiFe]/[NiFeSe] hydrogenase large subunit family.</text>
</comment>
<dbReference type="GO" id="GO:0008901">
    <property type="term" value="F:ferredoxin hydrogenase activity"/>
    <property type="evidence" value="ECO:0007669"/>
    <property type="project" value="InterPro"/>
</dbReference>
<evidence type="ECO:0000313" key="8">
    <source>
        <dbReference type="Proteomes" id="UP000528322"/>
    </source>
</evidence>
<dbReference type="Gene3D" id="1.10.645.10">
    <property type="entry name" value="Cytochrome-c3 Hydrogenase, chain B"/>
    <property type="match status" value="1"/>
</dbReference>
<feature type="binding site" evidence="6">
    <location>
        <position position="65"/>
    </location>
    <ligand>
        <name>Fe cation</name>
        <dbReference type="ChEBI" id="CHEBI:24875"/>
    </ligand>
</feature>
<keyword evidence="3 6" id="KW-0533">Nickel</keyword>
<dbReference type="EC" id="1.12.1.2" evidence="7"/>
<evidence type="ECO:0000256" key="2">
    <source>
        <dbReference type="ARBA" id="ARBA00009292"/>
    </source>
</evidence>
<dbReference type="InterPro" id="IPR001501">
    <property type="entry name" value="Ni-dep_hyd_lsu"/>
</dbReference>
<feature type="binding site" evidence="6">
    <location>
        <position position="445"/>
    </location>
    <ligand>
        <name>Ni(2+)</name>
        <dbReference type="ChEBI" id="CHEBI:49786"/>
    </ligand>
</feature>
<dbReference type="RefSeq" id="WP_183730749.1">
    <property type="nucleotide sequence ID" value="NZ_JACHID010000005.1"/>
</dbReference>
<dbReference type="PANTHER" id="PTHR43600">
    <property type="entry name" value="COENZYME F420 HYDROGENASE, SUBUNIT ALPHA"/>
    <property type="match status" value="1"/>
</dbReference>
<accession>A0A7W7Y4H2</accession>
<dbReference type="InterPro" id="IPR029014">
    <property type="entry name" value="NiFe-Hase_large"/>
</dbReference>
<evidence type="ECO:0000256" key="1">
    <source>
        <dbReference type="ARBA" id="ARBA00001967"/>
    </source>
</evidence>
<feature type="binding site" evidence="6">
    <location>
        <position position="65"/>
    </location>
    <ligand>
        <name>Ni(2+)</name>
        <dbReference type="ChEBI" id="CHEBI:49786"/>
    </ligand>
</feature>
<evidence type="ECO:0000313" key="7">
    <source>
        <dbReference type="EMBL" id="MBB5021657.1"/>
    </source>
</evidence>
<feature type="binding site" evidence="6">
    <location>
        <position position="448"/>
    </location>
    <ligand>
        <name>Fe cation</name>
        <dbReference type="ChEBI" id="CHEBI:24875"/>
    </ligand>
</feature>
<dbReference type="PANTHER" id="PTHR43600:SF2">
    <property type="entry name" value="F420-NON-REDUCING HYDROGENASE VHU SUBUNIT A"/>
    <property type="match status" value="1"/>
</dbReference>